<comment type="similarity">
    <text evidence="2 9">Belongs to the Mediator complex subunit 19 family.</text>
</comment>
<dbReference type="EMBL" id="ML121530">
    <property type="protein sequence ID" value="RPB27899.1"/>
    <property type="molecule type" value="Genomic_DNA"/>
</dbReference>
<feature type="compositionally biased region" description="Polar residues" evidence="10">
    <location>
        <begin position="40"/>
        <end position="77"/>
    </location>
</feature>
<dbReference type="PANTHER" id="PTHR28270:SF1">
    <property type="entry name" value="MEDIATOR OF RNA POLYMERASE II TRANSCRIPTION SUBUNIT 19"/>
    <property type="match status" value="1"/>
</dbReference>
<evidence type="ECO:0000313" key="12">
    <source>
        <dbReference type="Proteomes" id="UP000267821"/>
    </source>
</evidence>
<name>A0A3N4M205_9PEZI</name>
<feature type="compositionally biased region" description="Basic residues" evidence="10">
    <location>
        <begin position="397"/>
        <end position="406"/>
    </location>
</feature>
<feature type="compositionally biased region" description="Basic and acidic residues" evidence="10">
    <location>
        <begin position="109"/>
        <end position="122"/>
    </location>
</feature>
<feature type="region of interest" description="Disordered" evidence="10">
    <location>
        <begin position="1"/>
        <end position="27"/>
    </location>
</feature>
<gene>
    <name evidence="9" type="primary">MED19</name>
    <name evidence="11" type="ORF">L211DRAFT_472841</name>
</gene>
<accession>A0A3N4M205</accession>
<evidence type="ECO:0000256" key="7">
    <source>
        <dbReference type="ARBA" id="ARBA00023242"/>
    </source>
</evidence>
<dbReference type="AlphaFoldDB" id="A0A3N4M205"/>
<sequence length="406" mass="44523">MTTFYSSHQHYPAPLDQPTPQSPASYMTRDHVGATKLAMSDSQGSIGSSPIMDSTFSSRRPHSSGANTIPTPTSAAGTVTAHDMDGAMDDESRDWMRNSGKRRGSMSAEEQHDFHRNHDRGTGVKRSRSFEGNDEVVMADIPPPMHVPTLQEILEQTDVHPLHLLCQRTYKPLFPRPTTSIFPIYNLTSIAESVARQDPVTGAKKKLRKSYKGKIMDLPGKPEIPKAVPRPVEGDLGLEGAAPPPKNRNMGLLEMLEWPEEEWRAQKVIGKDLHAPLPQDALRRALTMATGPIPGFDPSSLGLDDNKKVSSTGTLSVPRATQTPSASIATPAQQYHGATPRGDVSSASVSPAVLNDRSHRTRKKKRRYDDNSFEGYGDGYEDDEVEEGGGGGEGERRKKKKKKVRD</sequence>
<dbReference type="InParanoid" id="A0A3N4M205"/>
<dbReference type="InterPro" id="IPR013942">
    <property type="entry name" value="Mediator_Med19_fun"/>
</dbReference>
<keyword evidence="5 9" id="KW-0010">Activator</keyword>
<dbReference type="Pfam" id="PF08633">
    <property type="entry name" value="Rox3"/>
    <property type="match status" value="1"/>
</dbReference>
<dbReference type="Proteomes" id="UP000267821">
    <property type="component" value="Unassembled WGS sequence"/>
</dbReference>
<feature type="region of interest" description="Disordered" evidence="10">
    <location>
        <begin position="39"/>
        <end position="129"/>
    </location>
</feature>
<feature type="compositionally biased region" description="Polar residues" evidence="10">
    <location>
        <begin position="309"/>
        <end position="333"/>
    </location>
</feature>
<comment type="function">
    <text evidence="9">Component of the Mediator complex, a coactivator involved in the regulated transcription of nearly all RNA polymerase II-dependent genes. Mediator functions as a bridge to convey information from gene-specific regulatory proteins to the basal RNA polymerase II transcription machinery. Mediator is recruited to promoters by direct interactions with regulatory proteins and serves as a scaffold for the assembly of a functional preinitiation complex with RNA polymerase II and the general transcription factors.</text>
</comment>
<proteinExistence type="inferred from homology"/>
<comment type="subcellular location">
    <subcellularLocation>
        <location evidence="1 9">Nucleus</location>
    </subcellularLocation>
</comment>
<protein>
    <recommendedName>
        <fullName evidence="3 9">Mediator of RNA polymerase II transcription subunit 19</fullName>
    </recommendedName>
    <alternativeName>
        <fullName evidence="8 9">Mediator complex subunit 19</fullName>
    </alternativeName>
</protein>
<dbReference type="GO" id="GO:0006357">
    <property type="term" value="P:regulation of transcription by RNA polymerase II"/>
    <property type="evidence" value="ECO:0007669"/>
    <property type="project" value="InterPro"/>
</dbReference>
<dbReference type="GO" id="GO:0003712">
    <property type="term" value="F:transcription coregulator activity"/>
    <property type="evidence" value="ECO:0007669"/>
    <property type="project" value="InterPro"/>
</dbReference>
<evidence type="ECO:0000256" key="3">
    <source>
        <dbReference type="ARBA" id="ARBA00019615"/>
    </source>
</evidence>
<keyword evidence="12" id="KW-1185">Reference proteome</keyword>
<keyword evidence="4 9" id="KW-0805">Transcription regulation</keyword>
<dbReference type="PANTHER" id="PTHR28270">
    <property type="entry name" value="MEDIATOR OF RNA POLYMERASE II TRANSCRIPTION SUBUNIT 19"/>
    <property type="match status" value="1"/>
</dbReference>
<dbReference type="GO" id="GO:0016592">
    <property type="term" value="C:mediator complex"/>
    <property type="evidence" value="ECO:0007669"/>
    <property type="project" value="InterPro"/>
</dbReference>
<evidence type="ECO:0000256" key="5">
    <source>
        <dbReference type="ARBA" id="ARBA00023159"/>
    </source>
</evidence>
<evidence type="ECO:0000256" key="4">
    <source>
        <dbReference type="ARBA" id="ARBA00023015"/>
    </source>
</evidence>
<keyword evidence="6 9" id="KW-0804">Transcription</keyword>
<evidence type="ECO:0000256" key="9">
    <source>
        <dbReference type="RuleBase" id="RU364151"/>
    </source>
</evidence>
<dbReference type="GO" id="GO:0070847">
    <property type="term" value="C:core mediator complex"/>
    <property type="evidence" value="ECO:0007669"/>
    <property type="project" value="TreeGrafter"/>
</dbReference>
<evidence type="ECO:0000256" key="10">
    <source>
        <dbReference type="SAM" id="MobiDB-lite"/>
    </source>
</evidence>
<organism evidence="11 12">
    <name type="scientific">Terfezia boudieri ATCC MYA-4762</name>
    <dbReference type="NCBI Taxonomy" id="1051890"/>
    <lineage>
        <taxon>Eukaryota</taxon>
        <taxon>Fungi</taxon>
        <taxon>Dikarya</taxon>
        <taxon>Ascomycota</taxon>
        <taxon>Pezizomycotina</taxon>
        <taxon>Pezizomycetes</taxon>
        <taxon>Pezizales</taxon>
        <taxon>Pezizaceae</taxon>
        <taxon>Terfezia</taxon>
    </lineage>
</organism>
<reference evidence="11 12" key="1">
    <citation type="journal article" date="2018" name="Nat. Ecol. Evol.">
        <title>Pezizomycetes genomes reveal the molecular basis of ectomycorrhizal truffle lifestyle.</title>
        <authorList>
            <person name="Murat C."/>
            <person name="Payen T."/>
            <person name="Noel B."/>
            <person name="Kuo A."/>
            <person name="Morin E."/>
            <person name="Chen J."/>
            <person name="Kohler A."/>
            <person name="Krizsan K."/>
            <person name="Balestrini R."/>
            <person name="Da Silva C."/>
            <person name="Montanini B."/>
            <person name="Hainaut M."/>
            <person name="Levati E."/>
            <person name="Barry K.W."/>
            <person name="Belfiori B."/>
            <person name="Cichocki N."/>
            <person name="Clum A."/>
            <person name="Dockter R.B."/>
            <person name="Fauchery L."/>
            <person name="Guy J."/>
            <person name="Iotti M."/>
            <person name="Le Tacon F."/>
            <person name="Lindquist E.A."/>
            <person name="Lipzen A."/>
            <person name="Malagnac F."/>
            <person name="Mello A."/>
            <person name="Molinier V."/>
            <person name="Miyauchi S."/>
            <person name="Poulain J."/>
            <person name="Riccioni C."/>
            <person name="Rubini A."/>
            <person name="Sitrit Y."/>
            <person name="Splivallo R."/>
            <person name="Traeger S."/>
            <person name="Wang M."/>
            <person name="Zifcakova L."/>
            <person name="Wipf D."/>
            <person name="Zambonelli A."/>
            <person name="Paolocci F."/>
            <person name="Nowrousian M."/>
            <person name="Ottonello S."/>
            <person name="Baldrian P."/>
            <person name="Spatafora J.W."/>
            <person name="Henrissat B."/>
            <person name="Nagy L.G."/>
            <person name="Aury J.M."/>
            <person name="Wincker P."/>
            <person name="Grigoriev I.V."/>
            <person name="Bonfante P."/>
            <person name="Martin F.M."/>
        </authorList>
    </citation>
    <scope>NUCLEOTIDE SEQUENCE [LARGE SCALE GENOMIC DNA]</scope>
    <source>
        <strain evidence="11 12">ATCC MYA-4762</strain>
    </source>
</reference>
<dbReference type="OrthoDB" id="2160599at2759"/>
<feature type="region of interest" description="Disordered" evidence="10">
    <location>
        <begin position="295"/>
        <end position="406"/>
    </location>
</feature>
<keyword evidence="7 9" id="KW-0539">Nucleus</keyword>
<evidence type="ECO:0000256" key="2">
    <source>
        <dbReference type="ARBA" id="ARBA00009259"/>
    </source>
</evidence>
<evidence type="ECO:0000313" key="11">
    <source>
        <dbReference type="EMBL" id="RPB27899.1"/>
    </source>
</evidence>
<evidence type="ECO:0000256" key="8">
    <source>
        <dbReference type="ARBA" id="ARBA00032018"/>
    </source>
</evidence>
<comment type="subunit">
    <text evidence="9">Component of the Mediator complex.</text>
</comment>
<evidence type="ECO:0000256" key="6">
    <source>
        <dbReference type="ARBA" id="ARBA00023163"/>
    </source>
</evidence>
<evidence type="ECO:0000256" key="1">
    <source>
        <dbReference type="ARBA" id="ARBA00004123"/>
    </source>
</evidence>